<proteinExistence type="predicted"/>
<dbReference type="EMBL" id="CP104064">
    <property type="protein sequence ID" value="WAH37697.1"/>
    <property type="molecule type" value="Genomic_DNA"/>
</dbReference>
<keyword evidence="1" id="KW-0489">Methyltransferase</keyword>
<organism evidence="3 4">
    <name type="scientific">Alicyclobacillus dauci</name>
    <dbReference type="NCBI Taxonomy" id="1475485"/>
    <lineage>
        <taxon>Bacteria</taxon>
        <taxon>Bacillati</taxon>
        <taxon>Bacillota</taxon>
        <taxon>Bacilli</taxon>
        <taxon>Bacillales</taxon>
        <taxon>Alicyclobacillaceae</taxon>
        <taxon>Alicyclobacillus</taxon>
    </lineage>
</organism>
<dbReference type="InterPro" id="IPR007072">
    <property type="entry name" value="RNMT_CmcI"/>
</dbReference>
<dbReference type="Pfam" id="PF04989">
    <property type="entry name" value="RMNT_CmcI"/>
    <property type="match status" value="1"/>
</dbReference>
<reference evidence="3" key="1">
    <citation type="submission" date="2022-08" db="EMBL/GenBank/DDBJ databases">
        <title>Alicyclobacillus dauci DSM2870, complete genome.</title>
        <authorList>
            <person name="Wang Q."/>
            <person name="Cai R."/>
            <person name="Wang Z."/>
        </authorList>
    </citation>
    <scope>NUCLEOTIDE SEQUENCE</scope>
    <source>
        <strain evidence="3">DSM 28700</strain>
    </source>
</reference>
<dbReference type="Proteomes" id="UP001164803">
    <property type="component" value="Chromosome"/>
</dbReference>
<dbReference type="InterPro" id="IPR029063">
    <property type="entry name" value="SAM-dependent_MTases_sf"/>
</dbReference>
<dbReference type="PANTHER" id="PTHR40048:SF1">
    <property type="entry name" value="RHAMNOSYL O-METHYLTRANSFERASE"/>
    <property type="match status" value="1"/>
</dbReference>
<sequence length="265" mass="29982">MNLHNAKLAIDVRNGLIELTQGNEVEEMSLSSPEGFRVLSDLWLRSGWDNKHVYSFTWMGRPIIQLPEDMIRMAELVYALKPSVIIETGIAHGGSLIYYASLLQNVGGGKVIGVDIEVRPHNKQAIDRHEMRPFLEIVEGDSVGEDTVKMVAELVESYKRDGSHVMVILDSCHTKDHVLRELIAYSRFVTKDSYIIAMDGIMKDVAGAPRTQEDWSWDNPVSAVHDFLQENSGRFQLIEPTFQFNEGNVKDRVTYAPNAILQRIK</sequence>
<protein>
    <submittedName>
        <fullName evidence="3">Cephalosporin hydroxylase family protein</fullName>
    </submittedName>
</protein>
<dbReference type="SUPFAM" id="SSF53335">
    <property type="entry name" value="S-adenosyl-L-methionine-dependent methyltransferases"/>
    <property type="match status" value="1"/>
</dbReference>
<keyword evidence="2" id="KW-0808">Transferase</keyword>
<gene>
    <name evidence="3" type="ORF">NZD86_04070</name>
</gene>
<name>A0ABY6Z4E1_9BACL</name>
<evidence type="ECO:0000256" key="1">
    <source>
        <dbReference type="ARBA" id="ARBA00022603"/>
    </source>
</evidence>
<dbReference type="RefSeq" id="WP_268045214.1">
    <property type="nucleotide sequence ID" value="NZ_CP104064.1"/>
</dbReference>
<evidence type="ECO:0000313" key="4">
    <source>
        <dbReference type="Proteomes" id="UP001164803"/>
    </source>
</evidence>
<dbReference type="Gene3D" id="3.40.50.150">
    <property type="entry name" value="Vaccinia Virus protein VP39"/>
    <property type="match status" value="1"/>
</dbReference>
<keyword evidence="4" id="KW-1185">Reference proteome</keyword>
<evidence type="ECO:0000256" key="2">
    <source>
        <dbReference type="ARBA" id="ARBA00022679"/>
    </source>
</evidence>
<dbReference type="PANTHER" id="PTHR40048">
    <property type="entry name" value="RHAMNOSYL O-METHYLTRANSFERASE"/>
    <property type="match status" value="1"/>
</dbReference>
<accession>A0ABY6Z4E1</accession>
<evidence type="ECO:0000313" key="3">
    <source>
        <dbReference type="EMBL" id="WAH37697.1"/>
    </source>
</evidence>